<evidence type="ECO:0000313" key="7">
    <source>
        <dbReference type="EMBL" id="MDQ0394485.1"/>
    </source>
</evidence>
<dbReference type="PROSITE" id="PS00704">
    <property type="entry name" value="PROK_CO2_ANHYDRASE_1"/>
    <property type="match status" value="1"/>
</dbReference>
<dbReference type="NCBIfam" id="TIGR01409">
    <property type="entry name" value="TAT_signal_seq"/>
    <property type="match status" value="1"/>
</dbReference>
<keyword evidence="4 7" id="KW-0456">Lyase</keyword>
<keyword evidence="6" id="KW-0732">Signal</keyword>
<evidence type="ECO:0000256" key="5">
    <source>
        <dbReference type="ARBA" id="ARBA00048348"/>
    </source>
</evidence>
<proteinExistence type="inferred from homology"/>
<evidence type="ECO:0000256" key="3">
    <source>
        <dbReference type="ARBA" id="ARBA00022833"/>
    </source>
</evidence>
<protein>
    <recommendedName>
        <fullName evidence="2">carbonic anhydrase</fullName>
        <ecNumber evidence="2">4.2.1.1</ecNumber>
    </recommendedName>
</protein>
<comment type="catalytic activity">
    <reaction evidence="5">
        <text>hydrogencarbonate + H(+) = CO2 + H2O</text>
        <dbReference type="Rhea" id="RHEA:10748"/>
        <dbReference type="ChEBI" id="CHEBI:15377"/>
        <dbReference type="ChEBI" id="CHEBI:15378"/>
        <dbReference type="ChEBI" id="CHEBI:16526"/>
        <dbReference type="ChEBI" id="CHEBI:17544"/>
        <dbReference type="EC" id="4.2.1.1"/>
    </reaction>
</comment>
<dbReference type="GO" id="GO:0004089">
    <property type="term" value="F:carbonate dehydratase activity"/>
    <property type="evidence" value="ECO:0007669"/>
    <property type="project" value="UniProtKB-EC"/>
</dbReference>
<dbReference type="PROSITE" id="PS51318">
    <property type="entry name" value="TAT"/>
    <property type="match status" value="1"/>
</dbReference>
<dbReference type="InterPro" id="IPR036874">
    <property type="entry name" value="Carbonic_anhydrase_sf"/>
</dbReference>
<comment type="similarity">
    <text evidence="1">Belongs to the beta-class carbonic anhydrase family.</text>
</comment>
<keyword evidence="3" id="KW-0862">Zinc</keyword>
<feature type="chain" id="PRO_5046273558" description="carbonic anhydrase" evidence="6">
    <location>
        <begin position="24"/>
        <end position="237"/>
    </location>
</feature>
<dbReference type="SUPFAM" id="SSF53056">
    <property type="entry name" value="beta-carbonic anhydrase, cab"/>
    <property type="match status" value="1"/>
</dbReference>
<keyword evidence="8" id="KW-1185">Reference proteome</keyword>
<dbReference type="InterPro" id="IPR001765">
    <property type="entry name" value="Carbonic_anhydrase"/>
</dbReference>
<evidence type="ECO:0000256" key="4">
    <source>
        <dbReference type="ARBA" id="ARBA00023239"/>
    </source>
</evidence>
<dbReference type="CDD" id="cd03378">
    <property type="entry name" value="beta_CA_cladeC"/>
    <property type="match status" value="1"/>
</dbReference>
<dbReference type="Gene3D" id="3.40.1050.10">
    <property type="entry name" value="Carbonic anhydrase"/>
    <property type="match status" value="1"/>
</dbReference>
<comment type="caution">
    <text evidence="7">The sequence shown here is derived from an EMBL/GenBank/DDBJ whole genome shotgun (WGS) entry which is preliminary data.</text>
</comment>
<dbReference type="Proteomes" id="UP001237448">
    <property type="component" value="Unassembled WGS sequence"/>
</dbReference>
<dbReference type="EMBL" id="JAUSVK010000001">
    <property type="protein sequence ID" value="MDQ0394485.1"/>
    <property type="molecule type" value="Genomic_DNA"/>
</dbReference>
<dbReference type="SMART" id="SM00947">
    <property type="entry name" value="Pro_CA"/>
    <property type="match status" value="1"/>
</dbReference>
<evidence type="ECO:0000313" key="8">
    <source>
        <dbReference type="Proteomes" id="UP001237448"/>
    </source>
</evidence>
<evidence type="ECO:0000256" key="1">
    <source>
        <dbReference type="ARBA" id="ARBA00006217"/>
    </source>
</evidence>
<dbReference type="EC" id="4.2.1.1" evidence="2"/>
<evidence type="ECO:0000256" key="6">
    <source>
        <dbReference type="SAM" id="SignalP"/>
    </source>
</evidence>
<name>A0ABU0FKA5_9HYPH</name>
<organism evidence="7 8">
    <name type="scientific">Labrys monachus</name>
    <dbReference type="NCBI Taxonomy" id="217067"/>
    <lineage>
        <taxon>Bacteria</taxon>
        <taxon>Pseudomonadati</taxon>
        <taxon>Pseudomonadota</taxon>
        <taxon>Alphaproteobacteria</taxon>
        <taxon>Hyphomicrobiales</taxon>
        <taxon>Xanthobacteraceae</taxon>
        <taxon>Labrys</taxon>
    </lineage>
</organism>
<reference evidence="7 8" key="1">
    <citation type="submission" date="2023-07" db="EMBL/GenBank/DDBJ databases">
        <title>Genomic Encyclopedia of Type Strains, Phase IV (KMG-IV): sequencing the most valuable type-strain genomes for metagenomic binning, comparative biology and taxonomic classification.</title>
        <authorList>
            <person name="Goeker M."/>
        </authorList>
    </citation>
    <scope>NUCLEOTIDE SEQUENCE [LARGE SCALE GENOMIC DNA]</scope>
    <source>
        <strain evidence="7 8">DSM 5896</strain>
    </source>
</reference>
<gene>
    <name evidence="7" type="ORF">J3R73_004277</name>
</gene>
<dbReference type="Pfam" id="PF00484">
    <property type="entry name" value="Pro_CA"/>
    <property type="match status" value="1"/>
</dbReference>
<sequence length="237" mass="24764">MCLECTKLSRRSFLSLTATVAAAAGLLAWDGAIRPSFANSTIRPDEALARLKAGNEKFVSAPQLCEAALTANRASVAKGQSPWATILTCADSRVSPELVFGGVGLGELFVARNAGNIVDSDVLGTIEYGAEHLGSPLIVVMGHSRCGAVQAACEVAEKHTVLPGSIKAMVDAIVPAAQSQKGKPGDFVNNVVCENARRNALKISAESEIVTELVHAGKLKVVYARYDLDTGAVDFLG</sequence>
<dbReference type="InterPro" id="IPR019546">
    <property type="entry name" value="TAT_signal_bac_arc"/>
</dbReference>
<feature type="signal peptide" evidence="6">
    <location>
        <begin position="1"/>
        <end position="23"/>
    </location>
</feature>
<dbReference type="InterPro" id="IPR006311">
    <property type="entry name" value="TAT_signal"/>
</dbReference>
<dbReference type="RefSeq" id="WP_307431595.1">
    <property type="nucleotide sequence ID" value="NZ_JAUSVK010000001.1"/>
</dbReference>
<evidence type="ECO:0000256" key="2">
    <source>
        <dbReference type="ARBA" id="ARBA00012925"/>
    </source>
</evidence>
<accession>A0ABU0FKA5</accession>
<dbReference type="InterPro" id="IPR015892">
    <property type="entry name" value="Carbonic_anhydrase_CS"/>
</dbReference>
<dbReference type="PANTHER" id="PTHR11002">
    <property type="entry name" value="CARBONIC ANHYDRASE"/>
    <property type="match status" value="1"/>
</dbReference>
<dbReference type="PANTHER" id="PTHR11002:SF79">
    <property type="entry name" value="CARBONIC ANHYDRASE 2"/>
    <property type="match status" value="1"/>
</dbReference>